<evidence type="ECO:0000313" key="2">
    <source>
        <dbReference type="EMBL" id="QUL97856.1"/>
    </source>
</evidence>
<dbReference type="EMBL" id="CP062796">
    <property type="protein sequence ID" value="QUL97856.1"/>
    <property type="molecule type" value="Genomic_DNA"/>
</dbReference>
<dbReference type="InterPro" id="IPR029057">
    <property type="entry name" value="PRTase-like"/>
</dbReference>
<evidence type="ECO:0000259" key="1">
    <source>
        <dbReference type="Pfam" id="PF00156"/>
    </source>
</evidence>
<dbReference type="InterPro" id="IPR000836">
    <property type="entry name" value="PRTase_dom"/>
</dbReference>
<gene>
    <name evidence="2" type="ORF">IMF26_07100</name>
</gene>
<protein>
    <submittedName>
        <fullName evidence="2">Phosphoribosyltransferase</fullName>
    </submittedName>
</protein>
<keyword evidence="2" id="KW-0328">Glycosyltransferase</keyword>
<dbReference type="SUPFAM" id="SSF53271">
    <property type="entry name" value="PRTase-like"/>
    <property type="match status" value="1"/>
</dbReference>
<name>A0AAT9L9V8_9FIRM</name>
<dbReference type="KEGG" id="fcz:IMF26_07100"/>
<dbReference type="Pfam" id="PF00156">
    <property type="entry name" value="Pribosyltran"/>
    <property type="match status" value="1"/>
</dbReference>
<proteinExistence type="predicted"/>
<accession>A0AAT9L9V8</accession>
<dbReference type="Gene3D" id="3.40.50.2020">
    <property type="match status" value="1"/>
</dbReference>
<dbReference type="AlphaFoldDB" id="A0AAT9L9V8"/>
<reference evidence="2" key="2">
    <citation type="journal article" date="2023" name="Biology">
        <title>Prokaryotic Life Associated with Coal-Fire Gas Vents Revealed by Metagenomics.</title>
        <authorList>
            <person name="Kadnikov V.V."/>
            <person name="Mardanov A.V."/>
            <person name="Beletsky A.V."/>
            <person name="Karnachuk O.V."/>
            <person name="Ravin N.V."/>
        </authorList>
    </citation>
    <scope>NUCLEOTIDE SEQUENCE</scope>
    <source>
        <strain evidence="2">Bu02</strain>
    </source>
</reference>
<feature type="domain" description="Phosphoribosyltransferase" evidence="1">
    <location>
        <begin position="8"/>
        <end position="160"/>
    </location>
</feature>
<reference evidence="2" key="1">
    <citation type="submission" date="2020-10" db="EMBL/GenBank/DDBJ databases">
        <authorList>
            <person name="Kadnikov V."/>
            <person name="Beletsky A.V."/>
            <person name="Mardanov A.V."/>
            <person name="Karnachuk O.V."/>
            <person name="Ravin N.V."/>
        </authorList>
    </citation>
    <scope>NUCLEOTIDE SEQUENCE</scope>
    <source>
        <strain evidence="2">Bu02</strain>
    </source>
</reference>
<sequence length="207" mass="23001">MYRDRSDAGRALAKQVLAMQIESPLVLAIPRGGVVVAREIASALGSELDIVLTRKIGAPFDPEYAVAAVDPDGELTRWRGDYPGIDESYIQEQAAIKRREILERLAYLREGRPEKDPFGRTVLLVDDGLATGLTALAAIKYLRKKQPSKIILAVPVAPEDTLQNLASYLDGIICPLTPRVFYAVGQWYDSFEQVRDEEVKKILKDFA</sequence>
<dbReference type="Gene3D" id="3.30.1310.20">
    <property type="entry name" value="PRTase-like"/>
    <property type="match status" value="1"/>
</dbReference>
<organism evidence="2">
    <name type="scientific">Candidatus Fermentithermobacillus carboniphilus</name>
    <dbReference type="NCBI Taxonomy" id="3085328"/>
    <lineage>
        <taxon>Bacteria</taxon>
        <taxon>Bacillati</taxon>
        <taxon>Bacillota</taxon>
        <taxon>Candidatus Fermentithermobacillia</taxon>
        <taxon>Candidatus Fermentithermobacillales</taxon>
        <taxon>Candidatus Fermentithermobacillaceae</taxon>
        <taxon>Candidatus Fermentithermobacillus</taxon>
    </lineage>
</organism>
<dbReference type="CDD" id="cd06223">
    <property type="entry name" value="PRTases_typeI"/>
    <property type="match status" value="1"/>
</dbReference>
<keyword evidence="2" id="KW-0808">Transferase</keyword>
<dbReference type="GO" id="GO:0016757">
    <property type="term" value="F:glycosyltransferase activity"/>
    <property type="evidence" value="ECO:0007669"/>
    <property type="project" value="UniProtKB-KW"/>
</dbReference>